<dbReference type="InterPro" id="IPR016181">
    <property type="entry name" value="Acyl_CoA_acyltransferase"/>
</dbReference>
<dbReference type="AlphaFoldDB" id="U2DUL1"/>
<dbReference type="SUPFAM" id="SSF55729">
    <property type="entry name" value="Acyl-CoA N-acyltransferases (Nat)"/>
    <property type="match status" value="1"/>
</dbReference>
<accession>U2DUL1</accession>
<dbReference type="InterPro" id="IPR000182">
    <property type="entry name" value="GNAT_dom"/>
</dbReference>
<evidence type="ECO:0000313" key="3">
    <source>
        <dbReference type="Proteomes" id="UP000005707"/>
    </source>
</evidence>
<sequence length="370" mass="43968">MIKVRTVKNKKELKAFIMFPYKANKGNPKFVPPLIKEEMKLFDSKLNPSYHHSDVSLWIAYKNKEVVGRVAGIINYKTVNKMKKKCAHFGWFDVINDSSVATKLLETLEEWAKNRKVYTIIGPLGFTNLDNMGITVNGFNQINTLFSTSNKAYYKEFIESNGYEKKLEWHEYETKHVETVPYKLKKVSRRAKKYYQLRVIRPNSKNDIRIYLDELLRLLNHELNRIFDGVDLNKKQMNFYKKRLLRLINPKFVRIILDDKNHVIGFGMAIPSYRTALQKAHGRWYLSFLYKLKDLYVNKKFDTFLLAITDEYVGKGISAIIYEEFTNLIRHKQIELSYTYLEMENQPVPIYKNFPRKQLKKVRIYQKQIN</sequence>
<dbReference type="eggNOG" id="COG0456">
    <property type="taxonomic scope" value="Bacteria"/>
</dbReference>
<dbReference type="PANTHER" id="PTHR41368">
    <property type="entry name" value="PROTEIN YGHO"/>
    <property type="match status" value="1"/>
</dbReference>
<dbReference type="RefSeq" id="WP_008827302.1">
    <property type="nucleotide sequence ID" value="NZ_AFNU02000006.1"/>
</dbReference>
<gene>
    <name evidence="2" type="ORF">HLPCO_002006</name>
</gene>
<dbReference type="InParanoid" id="U2DUL1"/>
<proteinExistence type="predicted"/>
<feature type="domain" description="N-acetyltransferase" evidence="1">
    <location>
        <begin position="2"/>
        <end position="187"/>
    </location>
</feature>
<dbReference type="EMBL" id="AFNU02000006">
    <property type="protein sequence ID" value="ERJ12092.1"/>
    <property type="molecule type" value="Genomic_DNA"/>
</dbReference>
<evidence type="ECO:0000313" key="2">
    <source>
        <dbReference type="EMBL" id="ERJ12092.1"/>
    </source>
</evidence>
<protein>
    <submittedName>
        <fullName evidence="2">Gcn5-related N-acetyltransferase domain protein</fullName>
    </submittedName>
</protein>
<dbReference type="OrthoDB" id="9806005at2"/>
<evidence type="ECO:0000259" key="1">
    <source>
        <dbReference type="PROSITE" id="PS51186"/>
    </source>
</evidence>
<dbReference type="Proteomes" id="UP000005707">
    <property type="component" value="Unassembled WGS sequence"/>
</dbReference>
<dbReference type="GO" id="GO:0016747">
    <property type="term" value="F:acyltransferase activity, transferring groups other than amino-acyl groups"/>
    <property type="evidence" value="ECO:0007669"/>
    <property type="project" value="InterPro"/>
</dbReference>
<reference evidence="2 3" key="1">
    <citation type="journal article" date="2011" name="J. Bacteriol.">
        <title>Genome sequence of Haloplasma contractile, an unusual contractile bacterium from a deep-sea anoxic brine lake.</title>
        <authorList>
            <person name="Antunes A."/>
            <person name="Alam I."/>
            <person name="El Dorry H."/>
            <person name="Siam R."/>
            <person name="Robertson A."/>
            <person name="Bajic V.B."/>
            <person name="Stingl U."/>
        </authorList>
    </citation>
    <scope>NUCLEOTIDE SEQUENCE [LARGE SCALE GENOMIC DNA]</scope>
    <source>
        <strain evidence="2 3">SSD-17B</strain>
    </source>
</reference>
<dbReference type="PANTHER" id="PTHR41368:SF1">
    <property type="entry name" value="PROTEIN YGHO"/>
    <property type="match status" value="1"/>
</dbReference>
<dbReference type="STRING" id="1033810.HLPCO_002006"/>
<keyword evidence="3" id="KW-1185">Reference proteome</keyword>
<dbReference type="Pfam" id="PF00583">
    <property type="entry name" value="Acetyltransf_1"/>
    <property type="match status" value="1"/>
</dbReference>
<organism evidence="2 3">
    <name type="scientific">Haloplasma contractile SSD-17B</name>
    <dbReference type="NCBI Taxonomy" id="1033810"/>
    <lineage>
        <taxon>Bacteria</taxon>
        <taxon>Bacillati</taxon>
        <taxon>Mycoplasmatota</taxon>
        <taxon>Mollicutes</taxon>
        <taxon>Haloplasmatales</taxon>
        <taxon>Haloplasmataceae</taxon>
        <taxon>Haloplasma</taxon>
    </lineage>
</organism>
<reference evidence="2 3" key="2">
    <citation type="journal article" date="2013" name="PLoS ONE">
        <title>INDIGO - INtegrated Data Warehouse of MIcrobial GenOmes with Examples from the Red Sea Extremophiles.</title>
        <authorList>
            <person name="Alam I."/>
            <person name="Antunes A."/>
            <person name="Kamau A.A."/>
            <person name="Ba Alawi W."/>
            <person name="Kalkatawi M."/>
            <person name="Stingl U."/>
            <person name="Bajic V.B."/>
        </authorList>
    </citation>
    <scope>NUCLEOTIDE SEQUENCE [LARGE SCALE GENOMIC DNA]</scope>
    <source>
        <strain evidence="2 3">SSD-17B</strain>
    </source>
</reference>
<dbReference type="InterPro" id="IPR039968">
    <property type="entry name" value="BcerS-like"/>
</dbReference>
<name>U2DUL1_9MOLU</name>
<dbReference type="PROSITE" id="PS51186">
    <property type="entry name" value="GNAT"/>
    <property type="match status" value="1"/>
</dbReference>
<comment type="caution">
    <text evidence="2">The sequence shown here is derived from an EMBL/GenBank/DDBJ whole genome shotgun (WGS) entry which is preliminary data.</text>
</comment>